<keyword evidence="1 4" id="KW-0378">Hydrolase</keyword>
<dbReference type="FunFam" id="3.30.70.360:FF:000001">
    <property type="entry name" value="N-acetyldiaminopimelate deacetylase"/>
    <property type="match status" value="1"/>
</dbReference>
<feature type="domain" description="Peptidase M20 dimerisation" evidence="3">
    <location>
        <begin position="190"/>
        <end position="285"/>
    </location>
</feature>
<proteinExistence type="predicted"/>
<dbReference type="PIRSF" id="PIRSF005962">
    <property type="entry name" value="Pept_M20D_amidohydro"/>
    <property type="match status" value="1"/>
</dbReference>
<dbReference type="InterPro" id="IPR002933">
    <property type="entry name" value="Peptidase_M20"/>
</dbReference>
<dbReference type="GO" id="GO:0046872">
    <property type="term" value="F:metal ion binding"/>
    <property type="evidence" value="ECO:0007669"/>
    <property type="project" value="UniProtKB-KW"/>
</dbReference>
<evidence type="ECO:0000256" key="2">
    <source>
        <dbReference type="PIRSR" id="PIRSR005962-1"/>
    </source>
</evidence>
<protein>
    <submittedName>
        <fullName evidence="4">Hippurate hydrolase</fullName>
    </submittedName>
</protein>
<dbReference type="Gene3D" id="3.40.630.10">
    <property type="entry name" value="Zn peptidases"/>
    <property type="match status" value="1"/>
</dbReference>
<dbReference type="Pfam" id="PF07687">
    <property type="entry name" value="M20_dimer"/>
    <property type="match status" value="1"/>
</dbReference>
<dbReference type="GO" id="GO:0019877">
    <property type="term" value="P:diaminopimelate biosynthetic process"/>
    <property type="evidence" value="ECO:0007669"/>
    <property type="project" value="UniProtKB-ARBA"/>
</dbReference>
<feature type="binding site" evidence="2">
    <location>
        <position position="106"/>
    </location>
    <ligand>
        <name>Mn(2+)</name>
        <dbReference type="ChEBI" id="CHEBI:29035"/>
        <label>2</label>
    </ligand>
</feature>
<dbReference type="EMBL" id="SNVW01000001">
    <property type="protein sequence ID" value="TDN46381.1"/>
    <property type="molecule type" value="Genomic_DNA"/>
</dbReference>
<evidence type="ECO:0000313" key="4">
    <source>
        <dbReference type="EMBL" id="TDN46381.1"/>
    </source>
</evidence>
<evidence type="ECO:0000313" key="5">
    <source>
        <dbReference type="Proteomes" id="UP000295764"/>
    </source>
</evidence>
<feature type="binding site" evidence="2">
    <location>
        <position position="104"/>
    </location>
    <ligand>
        <name>Mn(2+)</name>
        <dbReference type="ChEBI" id="CHEBI:29035"/>
        <label>2</label>
    </ligand>
</feature>
<dbReference type="PANTHER" id="PTHR11014">
    <property type="entry name" value="PEPTIDASE M20 FAMILY MEMBER"/>
    <property type="match status" value="1"/>
</dbReference>
<dbReference type="Proteomes" id="UP000295764">
    <property type="component" value="Unassembled WGS sequence"/>
</dbReference>
<comment type="caution">
    <text evidence="4">The sequence shown here is derived from an EMBL/GenBank/DDBJ whole genome shotgun (WGS) entry which is preliminary data.</text>
</comment>
<feature type="binding site" evidence="2">
    <location>
        <position position="167"/>
    </location>
    <ligand>
        <name>Mn(2+)</name>
        <dbReference type="ChEBI" id="CHEBI:29035"/>
        <label>2</label>
    </ligand>
</feature>
<dbReference type="AlphaFoldDB" id="A0A4R6DN79"/>
<reference evidence="4 5" key="1">
    <citation type="submission" date="2019-03" db="EMBL/GenBank/DDBJ databases">
        <title>Genomic analyses of the natural microbiome of Caenorhabditis elegans.</title>
        <authorList>
            <person name="Samuel B."/>
        </authorList>
    </citation>
    <scope>NUCLEOTIDE SEQUENCE [LARGE SCALE GENOMIC DNA]</scope>
    <source>
        <strain evidence="4 5">JUb65</strain>
    </source>
</reference>
<dbReference type="SUPFAM" id="SSF53187">
    <property type="entry name" value="Zn-dependent exopeptidases"/>
    <property type="match status" value="1"/>
</dbReference>
<sequence>MVRVTLDLLSLYQDLHAHPELGFQEHRTAGIVADRLAEIGGIAVTTGVGGTGVVGVLANGEGPVVWLRADMDGLPVQERTGLPYASEHRGTDEDGNDVPTMHACGHDIHVTWLLGTLERLAATTTDWHGTVVAVFQPAEEVISGARAMVEDGLVDRFPKPDVVLGQHSAPAPVGIVAVGSGPVMASSDRLTVTFNGRGAHGSAPQASLDPVVTAASAVVRLQTVVSREVSPSDAGVVTVGSFHAGTRANIIPDEAVIEISTRARNEETRARIIASIERIVRAESEAGGLPAPTIERSPGAEVTVNDVDEAQVVLDAIRAEVPGARDLEIGLAMASEDVGQLATAAGAPLVYWFTGITDPELFRRGEDIPSNHSPFYAPQAETAIPVGVDALVAATRAYVA</sequence>
<dbReference type="Pfam" id="PF01546">
    <property type="entry name" value="Peptidase_M20"/>
    <property type="match status" value="1"/>
</dbReference>
<dbReference type="OrthoDB" id="9777385at2"/>
<dbReference type="STRING" id="2035.RU06_10240"/>
<evidence type="ECO:0000256" key="1">
    <source>
        <dbReference type="ARBA" id="ARBA00022801"/>
    </source>
</evidence>
<dbReference type="InterPro" id="IPR017439">
    <property type="entry name" value="Amidohydrolase"/>
</dbReference>
<dbReference type="NCBIfam" id="TIGR01891">
    <property type="entry name" value="amidohydrolases"/>
    <property type="match status" value="1"/>
</dbReference>
<dbReference type="GO" id="GO:0050118">
    <property type="term" value="F:N-acetyldiaminopimelate deacetylase activity"/>
    <property type="evidence" value="ECO:0007669"/>
    <property type="project" value="UniProtKB-ARBA"/>
</dbReference>
<accession>A0A4R6DN79</accession>
<feature type="binding site" evidence="2">
    <location>
        <position position="372"/>
    </location>
    <ligand>
        <name>Mn(2+)</name>
        <dbReference type="ChEBI" id="CHEBI:29035"/>
        <label>2</label>
    </ligand>
</feature>
<feature type="binding site" evidence="2">
    <location>
        <position position="140"/>
    </location>
    <ligand>
        <name>Mn(2+)</name>
        <dbReference type="ChEBI" id="CHEBI:29035"/>
        <label>2</label>
    </ligand>
</feature>
<name>A0A4R6DN79_9MICO</name>
<evidence type="ECO:0000259" key="3">
    <source>
        <dbReference type="Pfam" id="PF07687"/>
    </source>
</evidence>
<dbReference type="InterPro" id="IPR011650">
    <property type="entry name" value="Peptidase_M20_dimer"/>
</dbReference>
<dbReference type="Gene3D" id="3.30.70.360">
    <property type="match status" value="1"/>
</dbReference>
<gene>
    <name evidence="4" type="ORF">EDF64_101244</name>
</gene>
<comment type="cofactor">
    <cofactor evidence="2">
        <name>Mn(2+)</name>
        <dbReference type="ChEBI" id="CHEBI:29035"/>
    </cofactor>
    <text evidence="2">The Mn(2+) ion enhances activity.</text>
</comment>
<keyword evidence="2" id="KW-0479">Metal-binding</keyword>
<dbReference type="InterPro" id="IPR036264">
    <property type="entry name" value="Bact_exopeptidase_dim_dom"/>
</dbReference>
<organism evidence="4 5">
    <name type="scientific">Curtobacterium flaccumfaciens</name>
    <dbReference type="NCBI Taxonomy" id="2035"/>
    <lineage>
        <taxon>Bacteria</taxon>
        <taxon>Bacillati</taxon>
        <taxon>Actinomycetota</taxon>
        <taxon>Actinomycetes</taxon>
        <taxon>Micrococcales</taxon>
        <taxon>Microbacteriaceae</taxon>
        <taxon>Curtobacterium</taxon>
    </lineage>
</organism>
<dbReference type="SUPFAM" id="SSF55031">
    <property type="entry name" value="Bacterial exopeptidase dimerisation domain"/>
    <property type="match status" value="1"/>
</dbReference>
<keyword evidence="2" id="KW-0464">Manganese</keyword>
<dbReference type="PANTHER" id="PTHR11014:SF63">
    <property type="entry name" value="METALLOPEPTIDASE, PUTATIVE (AFU_ORTHOLOGUE AFUA_6G09600)-RELATED"/>
    <property type="match status" value="1"/>
</dbReference>